<dbReference type="PANTHER" id="PTHR35370">
    <property type="entry name" value="CYTOPLASMIC PROTEIN-RELATED-RELATED"/>
    <property type="match status" value="1"/>
</dbReference>
<gene>
    <name evidence="1" type="ORF">SAMN04489760_10422</name>
</gene>
<name>A0A1H7VKL5_9BACT</name>
<dbReference type="OrthoDB" id="5481098at2"/>
<dbReference type="PANTHER" id="PTHR35370:SF1">
    <property type="entry name" value="TYPE VI SECRETION SYSTEM COMPONENT TSSF1"/>
    <property type="match status" value="1"/>
</dbReference>
<dbReference type="RefSeq" id="WP_093882380.1">
    <property type="nucleotide sequence ID" value="NZ_FOBS01000004.1"/>
</dbReference>
<keyword evidence="2" id="KW-1185">Reference proteome</keyword>
<organism evidence="1 2">
    <name type="scientific">Syntrophus gentianae</name>
    <dbReference type="NCBI Taxonomy" id="43775"/>
    <lineage>
        <taxon>Bacteria</taxon>
        <taxon>Pseudomonadati</taxon>
        <taxon>Thermodesulfobacteriota</taxon>
        <taxon>Syntrophia</taxon>
        <taxon>Syntrophales</taxon>
        <taxon>Syntrophaceae</taxon>
        <taxon>Syntrophus</taxon>
    </lineage>
</organism>
<dbReference type="InterPro" id="IPR010272">
    <property type="entry name" value="T6SS_TssF"/>
</dbReference>
<dbReference type="STRING" id="43775.SAMN04489760_10422"/>
<protein>
    <submittedName>
        <fullName evidence="1">Type VI secretion system protein ImpG</fullName>
    </submittedName>
</protein>
<dbReference type="Pfam" id="PF05947">
    <property type="entry name" value="T6SS_TssF"/>
    <property type="match status" value="1"/>
</dbReference>
<proteinExistence type="predicted"/>
<reference evidence="1 2" key="1">
    <citation type="submission" date="2016-10" db="EMBL/GenBank/DDBJ databases">
        <authorList>
            <person name="de Groot N.N."/>
        </authorList>
    </citation>
    <scope>NUCLEOTIDE SEQUENCE [LARGE SCALE GENOMIC DNA]</scope>
    <source>
        <strain evidence="1 2">DSM 8423</strain>
    </source>
</reference>
<accession>A0A1H7VKL5</accession>
<dbReference type="EMBL" id="FOBS01000004">
    <property type="protein sequence ID" value="SEM09439.1"/>
    <property type="molecule type" value="Genomic_DNA"/>
</dbReference>
<evidence type="ECO:0000313" key="1">
    <source>
        <dbReference type="EMBL" id="SEM09439.1"/>
    </source>
</evidence>
<dbReference type="Proteomes" id="UP000198744">
    <property type="component" value="Unassembled WGS sequence"/>
</dbReference>
<sequence>MRIDESLYKTFLEEMTALENFRIAYAFLHPGVPLDREDPDVRRLIEAMALFSARTRLAGSRNISATSRRIFQQFFPYLLAPMPSMAILQAVPSRQFVEPVVFPKGSEMILSPESGGGAVFRTVTDLRILPVSLSKFSMLLREKGFRIALRFSAAFPRSEEIGRLSFCINHLNNYESSLAVLFHLKGHLKKASVLFDEKADETSSGIPCEVSFGMPQEEDSLAHPLQKARIFFHFPWQEVFLNVQVPKVSGSWSDFTILLDLDAGWPRKLVLNQDVFQSFAVPIVNLRQGMAQPIMCDGTQERYTIRHPDMDSGFEVHSVQGVYEVAKEGMAFIKPGILSGSAPSYETEEERDNQGRKHHYLHLHFPKAFEKSRTIATEALWFQPWFTEKFSERLTVTSYSRRTVGLKWNLLVNPIPHAENLFQDSIEGFLHFLTLTNRETLGRDDLMDILQVMGISRQKQLQALSELLVDVRIEKSPLRDSRFSGQLKYRYILRFREYDPSRESLMEVFLTQVEKILNAWISGAKIEVMKEVAGSTPGFSQTKEVR</sequence>
<dbReference type="AlphaFoldDB" id="A0A1H7VKL5"/>
<evidence type="ECO:0000313" key="2">
    <source>
        <dbReference type="Proteomes" id="UP000198744"/>
    </source>
</evidence>